<protein>
    <recommendedName>
        <fullName evidence="1">F-box domain-containing protein</fullName>
    </recommendedName>
</protein>
<dbReference type="PANTHER" id="PTHR38926">
    <property type="entry name" value="F-BOX DOMAIN CONTAINING PROTEIN, EXPRESSED"/>
    <property type="match status" value="1"/>
</dbReference>
<proteinExistence type="predicted"/>
<dbReference type="SMART" id="SM00367">
    <property type="entry name" value="LRR_CC"/>
    <property type="match status" value="5"/>
</dbReference>
<dbReference type="InterPro" id="IPR006553">
    <property type="entry name" value="Leu-rich_rpt_Cys-con_subtyp"/>
</dbReference>
<dbReference type="PANTHER" id="PTHR38926:SF5">
    <property type="entry name" value="F-BOX AND LEUCINE-RICH REPEAT PROTEIN 6"/>
    <property type="match status" value="1"/>
</dbReference>
<accession>A0AAV7F8J1</accession>
<dbReference type="EMBL" id="JAINDJ010000002">
    <property type="protein sequence ID" value="KAG9455898.1"/>
    <property type="molecule type" value="Genomic_DNA"/>
</dbReference>
<dbReference type="SUPFAM" id="SSF52047">
    <property type="entry name" value="RNI-like"/>
    <property type="match status" value="1"/>
</dbReference>
<sequence length="314" mass="36360">MEKQNPETPESSCGSSVRNWADLTHVCLVNVFSRLPDEDRWKSAMFVCKSWMEATQDRSLFVKFDLETVFENKKLDRSAWWEPEFEKRIDRMVRSVAEWSDGALQELRVRHCSDQALSLVAERSPNLQVLSIRSSPNVTDESLSKIAFSCSLLRELDISYCYEVSYKSLELIGRQCPNLKVLKRNHMNWLDPSQHLGIVPTEYLNALPQDGDREASRVAMYMRNLEHLELRFSKMSAKGLALVAEGCANLKYLDLFGCASLTSRAMEQASTKLKNLSTLVRPNFYIPRALFNVERYGHWRLHDERFQTNAFFQI</sequence>
<dbReference type="Gene3D" id="3.80.10.10">
    <property type="entry name" value="Ribonuclease Inhibitor"/>
    <property type="match status" value="1"/>
</dbReference>
<dbReference type="Proteomes" id="UP000825729">
    <property type="component" value="Unassembled WGS sequence"/>
</dbReference>
<evidence type="ECO:0000313" key="2">
    <source>
        <dbReference type="EMBL" id="KAG9455898.1"/>
    </source>
</evidence>
<feature type="domain" description="F-box" evidence="1">
    <location>
        <begin position="20"/>
        <end position="62"/>
    </location>
</feature>
<dbReference type="InterPro" id="IPR036047">
    <property type="entry name" value="F-box-like_dom_sf"/>
</dbReference>
<gene>
    <name evidence="2" type="ORF">H6P81_000406</name>
</gene>
<dbReference type="InterPro" id="IPR032675">
    <property type="entry name" value="LRR_dom_sf"/>
</dbReference>
<organism evidence="2 3">
    <name type="scientific">Aristolochia fimbriata</name>
    <name type="common">White veined hardy Dutchman's pipe vine</name>
    <dbReference type="NCBI Taxonomy" id="158543"/>
    <lineage>
        <taxon>Eukaryota</taxon>
        <taxon>Viridiplantae</taxon>
        <taxon>Streptophyta</taxon>
        <taxon>Embryophyta</taxon>
        <taxon>Tracheophyta</taxon>
        <taxon>Spermatophyta</taxon>
        <taxon>Magnoliopsida</taxon>
        <taxon>Magnoliidae</taxon>
        <taxon>Piperales</taxon>
        <taxon>Aristolochiaceae</taxon>
        <taxon>Aristolochia</taxon>
    </lineage>
</organism>
<evidence type="ECO:0000313" key="3">
    <source>
        <dbReference type="Proteomes" id="UP000825729"/>
    </source>
</evidence>
<evidence type="ECO:0000259" key="1">
    <source>
        <dbReference type="Pfam" id="PF00646"/>
    </source>
</evidence>
<keyword evidence="3" id="KW-1185">Reference proteome</keyword>
<name>A0AAV7F8J1_ARIFI</name>
<reference evidence="2 3" key="1">
    <citation type="submission" date="2021-07" db="EMBL/GenBank/DDBJ databases">
        <title>The Aristolochia fimbriata genome: insights into angiosperm evolution, floral development and chemical biosynthesis.</title>
        <authorList>
            <person name="Jiao Y."/>
        </authorList>
    </citation>
    <scope>NUCLEOTIDE SEQUENCE [LARGE SCALE GENOMIC DNA]</scope>
    <source>
        <strain evidence="2">IBCAS-2021</strain>
        <tissue evidence="2">Leaf</tissue>
    </source>
</reference>
<comment type="caution">
    <text evidence="2">The sequence shown here is derived from an EMBL/GenBank/DDBJ whole genome shotgun (WGS) entry which is preliminary data.</text>
</comment>
<dbReference type="SUPFAM" id="SSF81383">
    <property type="entry name" value="F-box domain"/>
    <property type="match status" value="1"/>
</dbReference>
<dbReference type="Pfam" id="PF00646">
    <property type="entry name" value="F-box"/>
    <property type="match status" value="1"/>
</dbReference>
<dbReference type="Gene3D" id="1.20.1280.50">
    <property type="match status" value="1"/>
</dbReference>
<dbReference type="AlphaFoldDB" id="A0AAV7F8J1"/>
<dbReference type="InterPro" id="IPR001810">
    <property type="entry name" value="F-box_dom"/>
</dbReference>